<accession>A0A0J6XZ19</accession>
<evidence type="ECO:0000256" key="6">
    <source>
        <dbReference type="ARBA" id="ARBA00023593"/>
    </source>
</evidence>
<dbReference type="OrthoDB" id="9989144at2759"/>
<evidence type="ECO:0000313" key="7">
    <source>
        <dbReference type="EMBL" id="KMP01551.1"/>
    </source>
</evidence>
<dbReference type="GO" id="GO:0000253">
    <property type="term" value="F:3-beta-hydroxysteroid 3-dehydrogenase (NADP+) activity"/>
    <property type="evidence" value="ECO:0007669"/>
    <property type="project" value="TreeGrafter"/>
</dbReference>
<gene>
    <name evidence="7" type="ORF">CIRG_01690</name>
</gene>
<keyword evidence="3" id="KW-0752">Steroid biosynthesis</keyword>
<keyword evidence="1" id="KW-0444">Lipid biosynthesis</keyword>
<dbReference type="GO" id="GO:0006696">
    <property type="term" value="P:ergosterol biosynthetic process"/>
    <property type="evidence" value="ECO:0007669"/>
    <property type="project" value="TreeGrafter"/>
</dbReference>
<dbReference type="EMBL" id="DS028093">
    <property type="protein sequence ID" value="KMP01551.1"/>
    <property type="molecule type" value="Genomic_DNA"/>
</dbReference>
<name>A0A0J6XZ19_COCIT</name>
<dbReference type="InterPro" id="IPR051593">
    <property type="entry name" value="Ergosterol_Biosynth_ERG27"/>
</dbReference>
<evidence type="ECO:0000313" key="8">
    <source>
        <dbReference type="Proteomes" id="UP000054565"/>
    </source>
</evidence>
<dbReference type="PANTHER" id="PTHR43647">
    <property type="entry name" value="DEHYDROGENASE"/>
    <property type="match status" value="1"/>
</dbReference>
<reference evidence="8" key="1">
    <citation type="journal article" date="2010" name="Genome Res.">
        <title>Population genomic sequencing of Coccidioides fungi reveals recent hybridization and transposon control.</title>
        <authorList>
            <person name="Neafsey D.E."/>
            <person name="Barker B.M."/>
            <person name="Sharpton T.J."/>
            <person name="Stajich J.E."/>
            <person name="Park D.J."/>
            <person name="Whiston E."/>
            <person name="Hung C.-Y."/>
            <person name="McMahan C."/>
            <person name="White J."/>
            <person name="Sykes S."/>
            <person name="Heiman D."/>
            <person name="Young S."/>
            <person name="Zeng Q."/>
            <person name="Abouelleil A."/>
            <person name="Aftuck L."/>
            <person name="Bessette D."/>
            <person name="Brown A."/>
            <person name="FitzGerald M."/>
            <person name="Lui A."/>
            <person name="Macdonald J.P."/>
            <person name="Priest M."/>
            <person name="Orbach M.J."/>
            <person name="Galgiani J.N."/>
            <person name="Kirkland T.N."/>
            <person name="Cole G.T."/>
            <person name="Birren B.W."/>
            <person name="Henn M.R."/>
            <person name="Taylor J.W."/>
            <person name="Rounsley S.D."/>
        </authorList>
    </citation>
    <scope>NUCLEOTIDE SEQUENCE [LARGE SCALE GENOMIC DNA]</scope>
    <source>
        <strain evidence="8">RMSCC 2394</strain>
    </source>
</reference>
<evidence type="ECO:0000256" key="4">
    <source>
        <dbReference type="ARBA" id="ARBA00023002"/>
    </source>
</evidence>
<organism evidence="7 8">
    <name type="scientific">Coccidioides immitis RMSCC 2394</name>
    <dbReference type="NCBI Taxonomy" id="404692"/>
    <lineage>
        <taxon>Eukaryota</taxon>
        <taxon>Fungi</taxon>
        <taxon>Dikarya</taxon>
        <taxon>Ascomycota</taxon>
        <taxon>Pezizomycotina</taxon>
        <taxon>Eurotiomycetes</taxon>
        <taxon>Eurotiomycetidae</taxon>
        <taxon>Onygenales</taxon>
        <taxon>Onygenaceae</taxon>
        <taxon>Coccidioides</taxon>
    </lineage>
</organism>
<keyword evidence="2" id="KW-0521">NADP</keyword>
<evidence type="ECO:0000256" key="5">
    <source>
        <dbReference type="ARBA" id="ARBA00023098"/>
    </source>
</evidence>
<dbReference type="Gene3D" id="3.40.50.720">
    <property type="entry name" value="NAD(P)-binding Rossmann-like Domain"/>
    <property type="match status" value="1"/>
</dbReference>
<dbReference type="GO" id="GO:0005741">
    <property type="term" value="C:mitochondrial outer membrane"/>
    <property type="evidence" value="ECO:0007669"/>
    <property type="project" value="TreeGrafter"/>
</dbReference>
<evidence type="ECO:0000256" key="1">
    <source>
        <dbReference type="ARBA" id="ARBA00022516"/>
    </source>
</evidence>
<evidence type="ECO:0000256" key="3">
    <source>
        <dbReference type="ARBA" id="ARBA00022955"/>
    </source>
</evidence>
<dbReference type="SUPFAM" id="SSF51735">
    <property type="entry name" value="NAD(P)-binding Rossmann-fold domains"/>
    <property type="match status" value="1"/>
</dbReference>
<dbReference type="AlphaFoldDB" id="A0A0J6XZ19"/>
<comment type="similarity">
    <text evidence="6">Belongs to the short-chain dehydrogenases/reductases (SDR) family. ERG27 subfamily.</text>
</comment>
<dbReference type="STRING" id="404692.A0A0J6XZ19"/>
<protein>
    <submittedName>
        <fullName evidence="7">3-keto-steroid reductase</fullName>
    </submittedName>
</protein>
<dbReference type="GO" id="GO:0005811">
    <property type="term" value="C:lipid droplet"/>
    <property type="evidence" value="ECO:0007669"/>
    <property type="project" value="TreeGrafter"/>
</dbReference>
<sequence>MANRTLSALDGQGWTGVVCIAYPHNWQRITRVQILDYDPISDPVMVIKLVVKQLPQADQQPRFGPISGVRRGGFGALSRIHHPSSDTYLAHRCGEMGSIAMPAQLGDLNDQVFVLVTGTNSGLGLSICRRLIDEFLHTRPRTQSLTLIFTTRSTRKSNETLAHLQRHLRLAGVSGRDLERITLKPEHVDLCDLLSVRALSRRLLASTPKLDVVVLNAGIAGFSGLNWFRAIYMVLTDLIYAVTWPSSYCISPTGTLVKKQTQLPDEPPLGQLFCANVFGHYMLSHNLVPLLKKSDIPGRIIWTSSLEANREVFDVSDIQGLKTSRAYESVKYLTDILALTSPLPSTAPWVNSFLSSSDDDNHISNGKSSLQDRKLSSTTPSMYVAHPGICATSILPLILPLYYAMIAAFWFARIVGSPWHVLSSYRGAAASVWLALAPHSVIDAAEAAYAALGGGRVKWGSSCDRLGRESVVCTEVEGWGFGGIVGGPQLEGDRTRRRKRGARDLTAEERVEFEELGRRCWREMEELRVRWDDILDRAEDNMGEKAA</sequence>
<dbReference type="GO" id="GO:0005789">
    <property type="term" value="C:endoplasmic reticulum membrane"/>
    <property type="evidence" value="ECO:0007669"/>
    <property type="project" value="TreeGrafter"/>
</dbReference>
<dbReference type="Proteomes" id="UP000054565">
    <property type="component" value="Unassembled WGS sequence"/>
</dbReference>
<evidence type="ECO:0000256" key="2">
    <source>
        <dbReference type="ARBA" id="ARBA00022857"/>
    </source>
</evidence>
<keyword evidence="5" id="KW-0443">Lipid metabolism</keyword>
<proteinExistence type="inferred from homology"/>
<keyword evidence="4" id="KW-0560">Oxidoreductase</keyword>
<dbReference type="PANTHER" id="PTHR43647:SF1">
    <property type="entry name" value="3-KETO-STEROID REDUCTASE ERG27"/>
    <property type="match status" value="1"/>
</dbReference>
<dbReference type="InterPro" id="IPR036291">
    <property type="entry name" value="NAD(P)-bd_dom_sf"/>
</dbReference>